<feature type="domain" description="Bcl-2 Bcl-2 homology region 1-3" evidence="3">
    <location>
        <begin position="57"/>
        <end position="158"/>
    </location>
</feature>
<dbReference type="PANTHER" id="PTHR11256">
    <property type="entry name" value="BCL-2 RELATED"/>
    <property type="match status" value="1"/>
</dbReference>
<dbReference type="CDD" id="cd06845">
    <property type="entry name" value="Bcl-2_like"/>
    <property type="match status" value="1"/>
</dbReference>
<keyword evidence="2" id="KW-0053">Apoptosis</keyword>
<dbReference type="GO" id="GO:0001836">
    <property type="term" value="P:release of cytochrome c from mitochondria"/>
    <property type="evidence" value="ECO:0007669"/>
    <property type="project" value="TreeGrafter"/>
</dbReference>
<dbReference type="Ensembl" id="ENSCCRT00015059700.1">
    <property type="protein sequence ID" value="ENSCCRP00015057794.1"/>
    <property type="gene ID" value="ENSCCRG00015023731.1"/>
</dbReference>
<dbReference type="InterPro" id="IPR002475">
    <property type="entry name" value="Bcl2-like"/>
</dbReference>
<dbReference type="Pfam" id="PF00452">
    <property type="entry name" value="Bcl-2"/>
    <property type="match status" value="1"/>
</dbReference>
<dbReference type="InterPro" id="IPR026298">
    <property type="entry name" value="Bcl-2_fam"/>
</dbReference>
<evidence type="ECO:0000313" key="6">
    <source>
        <dbReference type="Proteomes" id="UP000694427"/>
    </source>
</evidence>
<sequence length="260" mass="29512">MRSDCCLRNCRWRAQSDIAGRKMSCWLREQTLLLAEDYIGFCSGIQQTPPSESAEAMRYLAKEMEQQYRTKFRSLSQEFLDTCGSDPSKCLQSVMRELVGDGKLNWGRVVSIFTFTGVLASELLSRGENSECSRRLAETIADYLGGEKQDWLVENGGWEGFCRFFHNARQLNQESSMKTALFAAAGVGLAGYFHDGPLMLRDEPVGGDENHWRNLSMTDGHFRQRDLICLILTIQMVCRPTTLQHTLFPTFVPLFLSFSA</sequence>
<dbReference type="PROSITE" id="PS01258">
    <property type="entry name" value="BH2"/>
    <property type="match status" value="1"/>
</dbReference>
<organism evidence="4 6">
    <name type="scientific">Cyprinus carpio</name>
    <name type="common">Common carp</name>
    <dbReference type="NCBI Taxonomy" id="7962"/>
    <lineage>
        <taxon>Eukaryota</taxon>
        <taxon>Metazoa</taxon>
        <taxon>Chordata</taxon>
        <taxon>Craniata</taxon>
        <taxon>Vertebrata</taxon>
        <taxon>Euteleostomi</taxon>
        <taxon>Actinopterygii</taxon>
        <taxon>Neopterygii</taxon>
        <taxon>Teleostei</taxon>
        <taxon>Ostariophysi</taxon>
        <taxon>Cypriniformes</taxon>
        <taxon>Cyprinidae</taxon>
        <taxon>Cyprininae</taxon>
        <taxon>Cyprinus</taxon>
    </lineage>
</organism>
<dbReference type="SUPFAM" id="SSF56854">
    <property type="entry name" value="Bcl-2 inhibitors of programmed cell death"/>
    <property type="match status" value="1"/>
</dbReference>
<evidence type="ECO:0000256" key="1">
    <source>
        <dbReference type="ARBA" id="ARBA00009458"/>
    </source>
</evidence>
<name>A0A8C1JZB8_CYPCA</name>
<dbReference type="GO" id="GO:0005741">
    <property type="term" value="C:mitochondrial outer membrane"/>
    <property type="evidence" value="ECO:0007669"/>
    <property type="project" value="TreeGrafter"/>
</dbReference>
<evidence type="ECO:0000259" key="3">
    <source>
        <dbReference type="SMART" id="SM00337"/>
    </source>
</evidence>
<dbReference type="Proteomes" id="UP000694700">
    <property type="component" value="Unplaced"/>
</dbReference>
<dbReference type="PANTHER" id="PTHR11256:SF61">
    <property type="entry name" value="BCL2-LIKE 10"/>
    <property type="match status" value="1"/>
</dbReference>
<dbReference type="Ensembl" id="ENSCCRT00010042643.1">
    <property type="protein sequence ID" value="ENSCCRP00010038821.1"/>
    <property type="gene ID" value="ENSCCRG00010016594.1"/>
</dbReference>
<keyword evidence="6" id="KW-1185">Reference proteome</keyword>
<dbReference type="Proteomes" id="UP000694427">
    <property type="component" value="Unplaced"/>
</dbReference>
<dbReference type="InterPro" id="IPR020726">
    <property type="entry name" value="Bcl2_BH2_motif_CS"/>
</dbReference>
<dbReference type="GO" id="GO:0042981">
    <property type="term" value="P:regulation of apoptotic process"/>
    <property type="evidence" value="ECO:0007669"/>
    <property type="project" value="InterPro"/>
</dbReference>
<dbReference type="SMART" id="SM00337">
    <property type="entry name" value="BCL"/>
    <property type="match status" value="1"/>
</dbReference>
<dbReference type="InterPro" id="IPR036834">
    <property type="entry name" value="Bcl-2-like_sf"/>
</dbReference>
<dbReference type="Gene3D" id="1.10.437.10">
    <property type="entry name" value="Blc2-like"/>
    <property type="match status" value="1"/>
</dbReference>
<dbReference type="InterPro" id="IPR046371">
    <property type="entry name" value="Bcl-2_BH1-3"/>
</dbReference>
<evidence type="ECO:0000256" key="2">
    <source>
        <dbReference type="ARBA" id="ARBA00022703"/>
    </source>
</evidence>
<evidence type="ECO:0000313" key="4">
    <source>
        <dbReference type="Ensembl" id="ENSCCRP00010038821.1"/>
    </source>
</evidence>
<comment type="similarity">
    <text evidence="1">Belongs to the Bcl-2 family.</text>
</comment>
<dbReference type="GO" id="GO:0051400">
    <property type="term" value="F:BH domain binding"/>
    <property type="evidence" value="ECO:0007669"/>
    <property type="project" value="TreeGrafter"/>
</dbReference>
<reference evidence="4" key="1">
    <citation type="submission" date="2025-05" db="UniProtKB">
        <authorList>
            <consortium name="Ensembl"/>
        </authorList>
    </citation>
    <scope>IDENTIFICATION</scope>
</reference>
<dbReference type="GO" id="GO:0097192">
    <property type="term" value="P:extrinsic apoptotic signaling pathway in absence of ligand"/>
    <property type="evidence" value="ECO:0007669"/>
    <property type="project" value="TreeGrafter"/>
</dbReference>
<gene>
    <name evidence="4" type="primary">LOC109099272</name>
</gene>
<dbReference type="PRINTS" id="PR01862">
    <property type="entry name" value="BCL2FAMILY"/>
</dbReference>
<dbReference type="AlphaFoldDB" id="A0A8C1JZB8"/>
<dbReference type="PROSITE" id="PS50062">
    <property type="entry name" value="BCL2_FAMILY"/>
    <property type="match status" value="1"/>
</dbReference>
<proteinExistence type="inferred from homology"/>
<dbReference type="GO" id="GO:0008630">
    <property type="term" value="P:intrinsic apoptotic signaling pathway in response to DNA damage"/>
    <property type="evidence" value="ECO:0007669"/>
    <property type="project" value="TreeGrafter"/>
</dbReference>
<protein>
    <submittedName>
        <fullName evidence="5">BCL2 like 10</fullName>
    </submittedName>
</protein>
<accession>A0A8C1JZB8</accession>
<evidence type="ECO:0000313" key="5">
    <source>
        <dbReference type="Ensembl" id="ENSCCRP00015057794.1"/>
    </source>
</evidence>